<organism evidence="3 4">
    <name type="scientific">Rhodococcus antarcticus</name>
    <dbReference type="NCBI Taxonomy" id="2987751"/>
    <lineage>
        <taxon>Bacteria</taxon>
        <taxon>Bacillati</taxon>
        <taxon>Actinomycetota</taxon>
        <taxon>Actinomycetes</taxon>
        <taxon>Mycobacteriales</taxon>
        <taxon>Nocardiaceae</taxon>
        <taxon>Rhodococcus</taxon>
    </lineage>
</organism>
<proteinExistence type="predicted"/>
<dbReference type="InterPro" id="IPR009061">
    <property type="entry name" value="DNA-bd_dom_put_sf"/>
</dbReference>
<keyword evidence="1" id="KW-0238">DNA-binding</keyword>
<protein>
    <submittedName>
        <fullName evidence="3">MerR family transcriptional regulator</fullName>
    </submittedName>
</protein>
<dbReference type="Gene3D" id="1.10.1660.10">
    <property type="match status" value="1"/>
</dbReference>
<dbReference type="Proteomes" id="UP001164965">
    <property type="component" value="Chromosome"/>
</dbReference>
<sequence length="184" mass="19501">MIGAAPAEPEPDLTTPVGALLTIGEVARAADVATSALRFYEAEGLVIPAGRTAVGYRLYDPEQIARVRFIRHAQRLGLSLAEVGELLAAVDSDDPVPTRDRLRHLVGHKLVTTRQHITELQEFTSQLQRVHQRLSGNPGCGCRHLGSCGCLPLDLPSVEDSDGELETIQTGACGCGCGPTSAAP</sequence>
<feature type="domain" description="HTH merR-type" evidence="2">
    <location>
        <begin position="20"/>
        <end position="89"/>
    </location>
</feature>
<reference evidence="3" key="1">
    <citation type="submission" date="2022-10" db="EMBL/GenBank/DDBJ databases">
        <title>Rhodococcus sp.75.</title>
        <authorList>
            <person name="Sun M."/>
        </authorList>
    </citation>
    <scope>NUCLEOTIDE SEQUENCE</scope>
    <source>
        <strain evidence="3">75</strain>
    </source>
</reference>
<dbReference type="InterPro" id="IPR047057">
    <property type="entry name" value="MerR_fam"/>
</dbReference>
<dbReference type="PANTHER" id="PTHR30204">
    <property type="entry name" value="REDOX-CYCLING DRUG-SENSING TRANSCRIPTIONAL ACTIVATOR SOXR"/>
    <property type="match status" value="1"/>
</dbReference>
<dbReference type="PROSITE" id="PS00552">
    <property type="entry name" value="HTH_MERR_1"/>
    <property type="match status" value="1"/>
</dbReference>
<dbReference type="EMBL" id="CP110615">
    <property type="protein sequence ID" value="UZJ23641.1"/>
    <property type="molecule type" value="Genomic_DNA"/>
</dbReference>
<dbReference type="InterPro" id="IPR000551">
    <property type="entry name" value="MerR-type_HTH_dom"/>
</dbReference>
<evidence type="ECO:0000256" key="1">
    <source>
        <dbReference type="ARBA" id="ARBA00023125"/>
    </source>
</evidence>
<dbReference type="Pfam" id="PF13411">
    <property type="entry name" value="MerR_1"/>
    <property type="match status" value="1"/>
</dbReference>
<dbReference type="SUPFAM" id="SSF46955">
    <property type="entry name" value="Putative DNA-binding domain"/>
    <property type="match status" value="1"/>
</dbReference>
<dbReference type="RefSeq" id="WP_265381748.1">
    <property type="nucleotide sequence ID" value="NZ_CP110615.1"/>
</dbReference>
<dbReference type="PANTHER" id="PTHR30204:SF97">
    <property type="entry name" value="MERR FAMILY REGULATORY PROTEIN"/>
    <property type="match status" value="1"/>
</dbReference>
<dbReference type="PRINTS" id="PR00040">
    <property type="entry name" value="HTHMERR"/>
</dbReference>
<evidence type="ECO:0000259" key="2">
    <source>
        <dbReference type="PROSITE" id="PS50937"/>
    </source>
</evidence>
<accession>A0ABY6NW83</accession>
<evidence type="ECO:0000313" key="4">
    <source>
        <dbReference type="Proteomes" id="UP001164965"/>
    </source>
</evidence>
<gene>
    <name evidence="3" type="ORF">RHODO2019_10480</name>
</gene>
<dbReference type="SMART" id="SM00422">
    <property type="entry name" value="HTH_MERR"/>
    <property type="match status" value="1"/>
</dbReference>
<dbReference type="PROSITE" id="PS50937">
    <property type="entry name" value="HTH_MERR_2"/>
    <property type="match status" value="1"/>
</dbReference>
<keyword evidence="4" id="KW-1185">Reference proteome</keyword>
<name>A0ABY6NW83_9NOCA</name>
<evidence type="ECO:0000313" key="3">
    <source>
        <dbReference type="EMBL" id="UZJ23641.1"/>
    </source>
</evidence>